<dbReference type="Proteomes" id="UP000249661">
    <property type="component" value="Unassembled WGS sequence"/>
</dbReference>
<proteinExistence type="predicted"/>
<dbReference type="EMBL" id="KZ824947">
    <property type="protein sequence ID" value="RAH71806.1"/>
    <property type="molecule type" value="Genomic_DNA"/>
</dbReference>
<evidence type="ECO:0000313" key="1">
    <source>
        <dbReference type="EMBL" id="RAH71806.1"/>
    </source>
</evidence>
<protein>
    <submittedName>
        <fullName evidence="1">Uncharacterized protein</fullName>
    </submittedName>
</protein>
<name>A0ACD1HDT8_9EURO</name>
<reference evidence="1" key="1">
    <citation type="submission" date="2018-02" db="EMBL/GenBank/DDBJ databases">
        <title>The genomes of Aspergillus section Nigri reveals drivers in fungal speciation.</title>
        <authorList>
            <consortium name="DOE Joint Genome Institute"/>
            <person name="Vesth T.C."/>
            <person name="Nybo J."/>
            <person name="Theobald S."/>
            <person name="Brandl J."/>
            <person name="Frisvad J.C."/>
            <person name="Nielsen K.F."/>
            <person name="Lyhne E.K."/>
            <person name="Kogle M.E."/>
            <person name="Kuo A."/>
            <person name="Riley R."/>
            <person name="Clum A."/>
            <person name="Nolan M."/>
            <person name="Lipzen A."/>
            <person name="Salamov A."/>
            <person name="Henrissat B."/>
            <person name="Wiebenga A."/>
            <person name="De vries R.P."/>
            <person name="Grigoriev I.V."/>
            <person name="Mortensen U.H."/>
            <person name="Andersen M.R."/>
            <person name="Baker S.E."/>
        </authorList>
    </citation>
    <scope>NUCLEOTIDE SEQUENCE</scope>
    <source>
        <strain evidence="1">CBS 121060</strain>
    </source>
</reference>
<keyword evidence="2" id="KW-1185">Reference proteome</keyword>
<organism evidence="1 2">
    <name type="scientific">Aspergillus aculeatinus CBS 121060</name>
    <dbReference type="NCBI Taxonomy" id="1448322"/>
    <lineage>
        <taxon>Eukaryota</taxon>
        <taxon>Fungi</taxon>
        <taxon>Dikarya</taxon>
        <taxon>Ascomycota</taxon>
        <taxon>Pezizomycotina</taxon>
        <taxon>Eurotiomycetes</taxon>
        <taxon>Eurotiomycetidae</taxon>
        <taxon>Eurotiales</taxon>
        <taxon>Aspergillaceae</taxon>
        <taxon>Aspergillus</taxon>
        <taxon>Aspergillus subgen. Circumdati</taxon>
    </lineage>
</organism>
<gene>
    <name evidence="1" type="ORF">BO66DRAFT_448087</name>
</gene>
<sequence length="247" mass="27402">MMRKWAIWRKTSRQMGNSVHVIERVTSNGLARCFKVDFYCKLDGRWAQYCRGRLFAKMEALQNPCIEANFLGPRLCKGKRTLTPNSPGILKPQFEPSCRNRLRGWKIVKRPSGVYVPGSVRKVCASTLGPRREGVSMLVSSHSVPVIGQSAMCLRYCLVAMDQDTRLQAHCPTSLDETHTRRSLADKAGDSSRSINAGGVISVKAIGNVISPTRPLAVETEVEQYSGVRPGPEPISTRPLDFRIGSI</sequence>
<accession>A0ACD1HDT8</accession>
<evidence type="ECO:0000313" key="2">
    <source>
        <dbReference type="Proteomes" id="UP000249661"/>
    </source>
</evidence>